<dbReference type="EMBL" id="CP159373">
    <property type="protein sequence ID" value="XCN71594.1"/>
    <property type="molecule type" value="Genomic_DNA"/>
</dbReference>
<dbReference type="PROSITE" id="PS51257">
    <property type="entry name" value="PROKAR_LIPOPROTEIN"/>
    <property type="match status" value="1"/>
</dbReference>
<feature type="coiled-coil region" evidence="1">
    <location>
        <begin position="162"/>
        <end position="249"/>
    </location>
</feature>
<dbReference type="SUPFAM" id="SSF58113">
    <property type="entry name" value="Apolipoprotein A-I"/>
    <property type="match status" value="1"/>
</dbReference>
<reference evidence="2" key="2">
    <citation type="submission" date="2024-06" db="EMBL/GenBank/DDBJ databases">
        <authorList>
            <person name="Plum-Jensen L.E."/>
            <person name="Schramm A."/>
            <person name="Marshall I.P.G."/>
        </authorList>
    </citation>
    <scope>NUCLEOTIDE SEQUENCE</scope>
    <source>
        <strain evidence="2">Rat1</strain>
    </source>
</reference>
<dbReference type="Gene3D" id="1.20.120.20">
    <property type="entry name" value="Apolipoprotein"/>
    <property type="match status" value="1"/>
</dbReference>
<dbReference type="AlphaFoldDB" id="A0AAU8LQY2"/>
<name>A0AAU8LQY2_9BACT</name>
<sequence>MNKLTCLFVSVLISIFLFGCLERDLTFQIQYEQLQGLKKDNLIYFQGNQIGKIQKISYRPQGDYLVDVSIQSGFKHAATVDSRFYIGDDPVIADNKALIVEQAQAGGTVIARGALVRGSVSEGIVQHVLSGFIQEVGRAGNTMQSKFEQVKESLVNTSLELSAQLQGALEDVSRQLDTLNQQVQGVPDSEEVQKLEQSIQEFANSLNKSADDVHRQVENQLVPALQDELEQLRERLQRVGREEDAHDVQKMIDEL</sequence>
<reference evidence="2" key="1">
    <citation type="journal article" date="2024" name="Syst. Appl. Microbiol.">
        <title>First single-strain enrichments of Electrothrix cable bacteria, description of E. aestuarii sp. nov. and E. rattekaaiensis sp. nov., and proposal of a cable bacteria taxonomy following the rules of the SeqCode.</title>
        <authorList>
            <person name="Plum-Jensen L.E."/>
            <person name="Schramm A."/>
            <person name="Marshall I.P.G."/>
        </authorList>
    </citation>
    <scope>NUCLEOTIDE SEQUENCE</scope>
    <source>
        <strain evidence="2">Rat1</strain>
    </source>
</reference>
<evidence type="ECO:0008006" key="3">
    <source>
        <dbReference type="Google" id="ProtNLM"/>
    </source>
</evidence>
<evidence type="ECO:0000256" key="1">
    <source>
        <dbReference type="SAM" id="Coils"/>
    </source>
</evidence>
<keyword evidence="1" id="KW-0175">Coiled coil</keyword>
<gene>
    <name evidence="2" type="ORF">Q3M24_14900</name>
</gene>
<proteinExistence type="predicted"/>
<evidence type="ECO:0000313" key="2">
    <source>
        <dbReference type="EMBL" id="XCN71594.1"/>
    </source>
</evidence>
<protein>
    <recommendedName>
        <fullName evidence="3">MlaD protein</fullName>
    </recommendedName>
</protein>
<organism evidence="2">
    <name type="scientific">Candidatus Electrothrix aestuarii</name>
    <dbReference type="NCBI Taxonomy" id="3062594"/>
    <lineage>
        <taxon>Bacteria</taxon>
        <taxon>Pseudomonadati</taxon>
        <taxon>Thermodesulfobacteriota</taxon>
        <taxon>Desulfobulbia</taxon>
        <taxon>Desulfobulbales</taxon>
        <taxon>Desulfobulbaceae</taxon>
        <taxon>Candidatus Electrothrix</taxon>
    </lineage>
</organism>
<dbReference type="KEGG" id="eaj:Q3M24_14900"/>
<accession>A0AAU8LQY2</accession>